<reference evidence="3 4" key="1">
    <citation type="journal article" date="2012" name="Stand. Genomic Sci.">
        <title>Genome sequence of the orange-pigmented seawater bacterium Owenweeksia hongkongensis type strain (UST20020801(T)).</title>
        <authorList>
            <person name="Riedel T."/>
            <person name="Held B."/>
            <person name="Nolan M."/>
            <person name="Lucas S."/>
            <person name="Lapidus A."/>
            <person name="Tice H."/>
            <person name="Del Rio T.G."/>
            <person name="Cheng J.F."/>
            <person name="Han C."/>
            <person name="Tapia R."/>
            <person name="Goodwin L.A."/>
            <person name="Pitluck S."/>
            <person name="Liolios K."/>
            <person name="Mavromatis K."/>
            <person name="Pagani I."/>
            <person name="Ivanova N."/>
            <person name="Mikhailova N."/>
            <person name="Pati A."/>
            <person name="Chen A."/>
            <person name="Palaniappan K."/>
            <person name="Rohde M."/>
            <person name="Tindall B.J."/>
            <person name="Detter J.C."/>
            <person name="Goker M."/>
            <person name="Woyke T."/>
            <person name="Bristow J."/>
            <person name="Eisen J.A."/>
            <person name="Markowitz V."/>
            <person name="Hugenholtz P."/>
            <person name="Klenk H.P."/>
            <person name="Kyrpides N.C."/>
        </authorList>
    </citation>
    <scope>NUCLEOTIDE SEQUENCE</scope>
    <source>
        <strain evidence="4">DSM 17368 / JCM 12287 / NRRL B-23963</strain>
    </source>
</reference>
<dbReference type="OrthoDB" id="1523598at2"/>
<dbReference type="RefSeq" id="WP_014203576.1">
    <property type="nucleotide sequence ID" value="NC_016599.1"/>
</dbReference>
<accession>G8R4C9</accession>
<name>G8R4C9_OWEHD</name>
<keyword evidence="1" id="KW-1133">Transmembrane helix</keyword>
<evidence type="ECO:0000313" key="3">
    <source>
        <dbReference type="EMBL" id="AEV34229.1"/>
    </source>
</evidence>
<dbReference type="KEGG" id="oho:Oweho_3278"/>
<dbReference type="InterPro" id="IPR024408">
    <property type="entry name" value="Muramidase"/>
</dbReference>
<dbReference type="HOGENOM" id="CLU_480405_0_0_10"/>
<feature type="transmembrane region" description="Helical" evidence="1">
    <location>
        <begin position="135"/>
        <end position="157"/>
    </location>
</feature>
<sequence length="600" mass="68387">MTNDQKNSTTNIDKLKEADVIWLKSRLKLWMIGTAILLIVIIASGLIWKFDFLEFSSSIVSLVVLSWVCYKAIMLWYDRFKYSPDADLNNGQNPYRKVFFVGINLMGVILLVVGFAGATLMVIEGDDGSLHKATALMIMIIWSVIFLRYFVWALYFYNINYGLTDKDWGRIFKARQDKSLGIPIIEGSDQGPKNNPYRSQTFGLPPGTVRGMIAFTLLFGAIALTVTGMGLNAEINPDSFFWDHYEFFKTAFLMMIAFYFGDSSMRYLSKRWNSSREEGFQQNRGGTKPASSVPDEIEMDDMDFEMHEQPSAAVSGAPAEPQSGNLSFEAPSALKSMLQNANPFEAKEIEVKQAESLKADYPQIMDNEMSKTLTEKDFAKAVDTLLEQGYIVQEAVIRAVVEVESSGSGLLDDGRAKILFEGHKFWHWLKQAGKNPADLVKGNEDILYEKWTRAHYKGGKGEYDRLQKAMNIDKKAAIYSASWGKFQILGENLEHYIKSRLFDPNNELHQKAPDLYYKDVDDFYDKQDNSEYYHLLDFIALITTKTVKNEDGMAMPLVNYLSGNDPSQLDWDKFAYGYNGKGYKENNYDTKLKRAYERFS</sequence>
<evidence type="ECO:0000313" key="4">
    <source>
        <dbReference type="Proteomes" id="UP000005631"/>
    </source>
</evidence>
<evidence type="ECO:0000256" key="1">
    <source>
        <dbReference type="SAM" id="Phobius"/>
    </source>
</evidence>
<dbReference type="PATRIC" id="fig|926562.3.peg.3294"/>
<dbReference type="Pfam" id="PF11860">
    <property type="entry name" value="Muramidase"/>
    <property type="match status" value="1"/>
</dbReference>
<dbReference type="AlphaFoldDB" id="G8R4C9"/>
<proteinExistence type="predicted"/>
<keyword evidence="4" id="KW-1185">Reference proteome</keyword>
<evidence type="ECO:0000259" key="2">
    <source>
        <dbReference type="Pfam" id="PF11860"/>
    </source>
</evidence>
<feature type="domain" description="N-acetylmuramidase" evidence="2">
    <location>
        <begin position="395"/>
        <end position="599"/>
    </location>
</feature>
<gene>
    <name evidence="3" type="ordered locus">Oweho_3278</name>
</gene>
<keyword evidence="1" id="KW-0812">Transmembrane</keyword>
<dbReference type="STRING" id="926562.Oweho_3278"/>
<feature type="transmembrane region" description="Helical" evidence="1">
    <location>
        <begin position="212"/>
        <end position="231"/>
    </location>
</feature>
<dbReference type="EMBL" id="CP003156">
    <property type="protein sequence ID" value="AEV34229.1"/>
    <property type="molecule type" value="Genomic_DNA"/>
</dbReference>
<feature type="transmembrane region" description="Helical" evidence="1">
    <location>
        <begin position="59"/>
        <end position="77"/>
    </location>
</feature>
<dbReference type="eggNOG" id="COG3409">
    <property type="taxonomic scope" value="Bacteria"/>
</dbReference>
<protein>
    <recommendedName>
        <fullName evidence="2">N-acetylmuramidase domain-containing protein</fullName>
    </recommendedName>
</protein>
<organism evidence="3 4">
    <name type="scientific">Owenweeksia hongkongensis (strain DSM 17368 / CIP 108786 / JCM 12287 / NRRL B-23963 / UST20020801)</name>
    <dbReference type="NCBI Taxonomy" id="926562"/>
    <lineage>
        <taxon>Bacteria</taxon>
        <taxon>Pseudomonadati</taxon>
        <taxon>Bacteroidota</taxon>
        <taxon>Flavobacteriia</taxon>
        <taxon>Flavobacteriales</taxon>
        <taxon>Owenweeksiaceae</taxon>
        <taxon>Owenweeksia</taxon>
    </lineage>
</organism>
<dbReference type="Proteomes" id="UP000005631">
    <property type="component" value="Chromosome"/>
</dbReference>
<keyword evidence="1" id="KW-0472">Membrane</keyword>
<feature type="transmembrane region" description="Helical" evidence="1">
    <location>
        <begin position="29"/>
        <end position="47"/>
    </location>
</feature>
<feature type="transmembrane region" description="Helical" evidence="1">
    <location>
        <begin position="98"/>
        <end position="123"/>
    </location>
</feature>